<evidence type="ECO:0000256" key="3">
    <source>
        <dbReference type="ARBA" id="ARBA00022692"/>
    </source>
</evidence>
<comment type="subcellular location">
    <subcellularLocation>
        <location evidence="10">Cell inner membrane</location>
        <topology evidence="10">Multi-pass membrane protein</topology>
    </subcellularLocation>
    <subcellularLocation>
        <location evidence="1">Cell membrane</location>
        <topology evidence="1">Multi-pass membrane protein</topology>
    </subcellularLocation>
</comment>
<evidence type="ECO:0000256" key="7">
    <source>
        <dbReference type="ARBA" id="ARBA00023136"/>
    </source>
</evidence>
<dbReference type="PANTHER" id="PTHR47019">
    <property type="entry name" value="LIPID II FLIPPASE MURJ"/>
    <property type="match status" value="1"/>
</dbReference>
<dbReference type="HAMAP" id="MF_02078">
    <property type="entry name" value="MurJ_MviN"/>
    <property type="match status" value="1"/>
</dbReference>
<organism evidence="12 13">
    <name type="scientific">Aquibaculum arenosum</name>
    <dbReference type="NCBI Taxonomy" id="3032591"/>
    <lineage>
        <taxon>Bacteria</taxon>
        <taxon>Pseudomonadati</taxon>
        <taxon>Pseudomonadota</taxon>
        <taxon>Alphaproteobacteria</taxon>
        <taxon>Rhodospirillales</taxon>
        <taxon>Rhodovibrionaceae</taxon>
        <taxon>Aquibaculum</taxon>
    </lineage>
</organism>
<feature type="transmembrane region" description="Helical" evidence="10">
    <location>
        <begin position="188"/>
        <end position="208"/>
    </location>
</feature>
<name>A0ABT5YKQ0_9PROT</name>
<evidence type="ECO:0000256" key="5">
    <source>
        <dbReference type="ARBA" id="ARBA00022984"/>
    </source>
</evidence>
<sequence>MLLRAFATVGSLTAVSRVLGFIRDILMAAALGTGPVADAFFVAFRFPNLFRRLFAEGAFNAAFVPLFATRLERDGKAAAKAFAEQALAALTAAVLLLTALCLLAMPWLMQVIAPGFTDDPEQFALAVELTRIAFPYLLAMALVALLSGVLNALYRYAAAAAAPILLNLFFIAAIILVLPHFRDAPGQVLAWTVCLAGLGQLLLLLWAAKRAGMALRMPRPRLTLEIRRLWRLMLPGVASAGAMQFNLLVGTMIATLQAGAVSYLYYADRLYQLPLGIIGIGIGVVLLPELARKLRAGRDDEAHSSLNRALEFSLLLTLPATAALLVAPFPIISVLFERGAFDAEAARLTAWALAAFAIGLPAYVLVKVLQPPFFAREDTVTPLRFALASVAANLILSLLLFFTIGFVGIALATALSSWLNVLLLAGRLRRRGFLHFDARLRRRLPRSLAAALAMALALILLQPLLADLFAGGEIERILALALLVMAGGGLYFLLAFALRAVEPADFRAAFRRKTTSGDGDQSRNENRPRKA</sequence>
<feature type="transmembrane region" description="Helical" evidence="10">
    <location>
        <begin position="312"/>
        <end position="336"/>
    </location>
</feature>
<keyword evidence="2 10" id="KW-1003">Cell membrane</keyword>
<gene>
    <name evidence="10 12" type="primary">murJ</name>
    <name evidence="12" type="ORF">P2G67_05995</name>
</gene>
<comment type="similarity">
    <text evidence="9 10 11">Belongs to the MurJ/MviN family.</text>
</comment>
<dbReference type="Proteomes" id="UP001215503">
    <property type="component" value="Unassembled WGS sequence"/>
</dbReference>
<dbReference type="EMBL" id="JARHUD010000003">
    <property type="protein sequence ID" value="MDF2095522.1"/>
    <property type="molecule type" value="Genomic_DNA"/>
</dbReference>
<comment type="pathway">
    <text evidence="10">Cell wall biogenesis; peptidoglycan biosynthesis.</text>
</comment>
<dbReference type="InterPro" id="IPR004268">
    <property type="entry name" value="MurJ"/>
</dbReference>
<feature type="transmembrane region" description="Helical" evidence="10">
    <location>
        <begin position="89"/>
        <end position="113"/>
    </location>
</feature>
<dbReference type="PANTHER" id="PTHR47019:SF1">
    <property type="entry name" value="LIPID II FLIPPASE MURJ"/>
    <property type="match status" value="1"/>
</dbReference>
<feature type="transmembrane region" description="Helical" evidence="10">
    <location>
        <begin position="348"/>
        <end position="369"/>
    </location>
</feature>
<feature type="transmembrane region" description="Helical" evidence="10">
    <location>
        <begin position="406"/>
        <end position="426"/>
    </location>
</feature>
<evidence type="ECO:0000256" key="8">
    <source>
        <dbReference type="ARBA" id="ARBA00060041"/>
    </source>
</evidence>
<keyword evidence="7 10" id="KW-0472">Membrane</keyword>
<keyword evidence="10" id="KW-0997">Cell inner membrane</keyword>
<reference evidence="12 13" key="1">
    <citation type="submission" date="2023-03" db="EMBL/GenBank/DDBJ databases">
        <title>Fodinicurvata sp. CAU 1616 isolated from sea sendiment.</title>
        <authorList>
            <person name="Kim W."/>
        </authorList>
    </citation>
    <scope>NUCLEOTIDE SEQUENCE [LARGE SCALE GENOMIC DNA]</scope>
    <source>
        <strain evidence="12 13">CAU 1616</strain>
    </source>
</reference>
<keyword evidence="13" id="KW-1185">Reference proteome</keyword>
<evidence type="ECO:0000256" key="10">
    <source>
        <dbReference type="HAMAP-Rule" id="MF_02078"/>
    </source>
</evidence>
<evidence type="ECO:0000256" key="9">
    <source>
        <dbReference type="ARBA" id="ARBA00061532"/>
    </source>
</evidence>
<evidence type="ECO:0000313" key="12">
    <source>
        <dbReference type="EMBL" id="MDF2095522.1"/>
    </source>
</evidence>
<evidence type="ECO:0000313" key="13">
    <source>
        <dbReference type="Proteomes" id="UP001215503"/>
    </source>
</evidence>
<feature type="transmembrane region" description="Helical" evidence="10">
    <location>
        <begin position="161"/>
        <end position="182"/>
    </location>
</feature>
<evidence type="ECO:0000256" key="1">
    <source>
        <dbReference type="ARBA" id="ARBA00004651"/>
    </source>
</evidence>
<dbReference type="PRINTS" id="PR01806">
    <property type="entry name" value="VIRFACTRMVIN"/>
</dbReference>
<comment type="caution">
    <text evidence="12">The sequence shown here is derived from an EMBL/GenBank/DDBJ whole genome shotgun (WGS) entry which is preliminary data.</text>
</comment>
<evidence type="ECO:0000256" key="11">
    <source>
        <dbReference type="PIRNR" id="PIRNR002869"/>
    </source>
</evidence>
<keyword evidence="10 11" id="KW-0813">Transport</keyword>
<protein>
    <recommendedName>
        <fullName evidence="10">Probable lipid II flippase MurJ</fullName>
    </recommendedName>
</protein>
<proteinExistence type="inferred from homology"/>
<feature type="transmembrane region" description="Helical" evidence="10">
    <location>
        <begin position="273"/>
        <end position="291"/>
    </location>
</feature>
<comment type="function">
    <text evidence="8 10 11">Involved in peptidoglycan biosynthesis. Transports lipid-linked peptidoglycan precursors from the inner to the outer leaflet of the cytoplasmic membrane.</text>
</comment>
<keyword evidence="4 10" id="KW-0133">Cell shape</keyword>
<feature type="transmembrane region" description="Helical" evidence="10">
    <location>
        <begin position="447"/>
        <end position="465"/>
    </location>
</feature>
<dbReference type="RefSeq" id="WP_275821029.1">
    <property type="nucleotide sequence ID" value="NZ_JARHUD010000003.1"/>
</dbReference>
<dbReference type="InterPro" id="IPR051050">
    <property type="entry name" value="Lipid_II_flippase_MurJ/MviN"/>
</dbReference>
<feature type="transmembrane region" description="Helical" evidence="10">
    <location>
        <begin position="477"/>
        <end position="501"/>
    </location>
</feature>
<feature type="transmembrane region" description="Helical" evidence="10">
    <location>
        <begin position="133"/>
        <end position="154"/>
    </location>
</feature>
<evidence type="ECO:0000256" key="2">
    <source>
        <dbReference type="ARBA" id="ARBA00022475"/>
    </source>
</evidence>
<dbReference type="NCBIfam" id="TIGR01695">
    <property type="entry name" value="murJ_mviN"/>
    <property type="match status" value="1"/>
</dbReference>
<dbReference type="PIRSF" id="PIRSF002869">
    <property type="entry name" value="MviN"/>
    <property type="match status" value="1"/>
</dbReference>
<feature type="transmembrane region" description="Helical" evidence="10">
    <location>
        <begin position="381"/>
        <end position="400"/>
    </location>
</feature>
<keyword evidence="3 10" id="KW-0812">Transmembrane</keyword>
<feature type="transmembrane region" description="Helical" evidence="10">
    <location>
        <begin position="229"/>
        <end position="253"/>
    </location>
</feature>
<dbReference type="CDD" id="cd13123">
    <property type="entry name" value="MATE_MurJ_like"/>
    <property type="match status" value="1"/>
</dbReference>
<keyword evidence="10 11" id="KW-0961">Cell wall biogenesis/degradation</keyword>
<dbReference type="Pfam" id="PF03023">
    <property type="entry name" value="MurJ"/>
    <property type="match status" value="1"/>
</dbReference>
<keyword evidence="5 10" id="KW-0573">Peptidoglycan synthesis</keyword>
<accession>A0ABT5YKQ0</accession>
<evidence type="ECO:0000256" key="6">
    <source>
        <dbReference type="ARBA" id="ARBA00022989"/>
    </source>
</evidence>
<evidence type="ECO:0000256" key="4">
    <source>
        <dbReference type="ARBA" id="ARBA00022960"/>
    </source>
</evidence>
<keyword evidence="6 10" id="KW-1133">Transmembrane helix</keyword>